<organism evidence="7 8">
    <name type="scientific">Alteribacillus persepolensis</name>
    <dbReference type="NCBI Taxonomy" id="568899"/>
    <lineage>
        <taxon>Bacteria</taxon>
        <taxon>Bacillati</taxon>
        <taxon>Bacillota</taxon>
        <taxon>Bacilli</taxon>
        <taxon>Bacillales</taxon>
        <taxon>Bacillaceae</taxon>
        <taxon>Alteribacillus</taxon>
    </lineage>
</organism>
<feature type="transmembrane region" description="Helical" evidence="6">
    <location>
        <begin position="320"/>
        <end position="337"/>
    </location>
</feature>
<dbReference type="GO" id="GO:0008360">
    <property type="term" value="P:regulation of cell shape"/>
    <property type="evidence" value="ECO:0007669"/>
    <property type="project" value="UniProtKB-KW"/>
</dbReference>
<dbReference type="GO" id="GO:0032153">
    <property type="term" value="C:cell division site"/>
    <property type="evidence" value="ECO:0007669"/>
    <property type="project" value="TreeGrafter"/>
</dbReference>
<feature type="transmembrane region" description="Helical" evidence="6">
    <location>
        <begin position="118"/>
        <end position="135"/>
    </location>
</feature>
<gene>
    <name evidence="7" type="ORF">SAMN05192534_1253</name>
</gene>
<comment type="subcellular location">
    <subcellularLocation>
        <location evidence="1">Membrane</location>
        <topology evidence="1">Multi-pass membrane protein</topology>
    </subcellularLocation>
</comment>
<evidence type="ECO:0000256" key="2">
    <source>
        <dbReference type="ARBA" id="ARBA00022692"/>
    </source>
</evidence>
<feature type="transmembrane region" description="Helical" evidence="6">
    <location>
        <begin position="357"/>
        <end position="377"/>
    </location>
</feature>
<feature type="transmembrane region" description="Helical" evidence="6">
    <location>
        <begin position="195"/>
        <end position="215"/>
    </location>
</feature>
<name>A0A1G8INN5_9BACI</name>
<evidence type="ECO:0000256" key="5">
    <source>
        <dbReference type="ARBA" id="ARBA00023136"/>
    </source>
</evidence>
<dbReference type="GO" id="GO:0051301">
    <property type="term" value="P:cell division"/>
    <property type="evidence" value="ECO:0007669"/>
    <property type="project" value="InterPro"/>
</dbReference>
<sequence>MWWNMQNNIKHEKYDVNLFFVLFLFAVASCVYIYYAQEMSQYDTNFVIRQAVFFVVAFAAAFVVLHVDFEYYMYWSWVLYGFGLFMLLVLAVAPASIAPPNNGAVRWFEIPVIGSFQPSELMKIFVILVLSNIIYKHNLHYRHSLSNDVILVGKMIAVILPPILFLVNQPDMGMTMMTLSIFIALLVVSGVSYKILLVIIGGPVLGILAFIYAFYRFPNFVDQYIFSHLSAYQVERFYGWLNPFEFVDAGYQTAQALTLIGTGRMFGTNTDIYLPEAHTDFIFAIIGHTHGFSGAAFVITLYFVLLYMIIMTALRSHHPYGTYMCAGIAGMLAFQVFQNIGMNIGLLPVTGFTLPLISYGGSSLVTTMLAIGLVMSVRYHRETFMFSASEQSGKQRKARL</sequence>
<dbReference type="PANTHER" id="PTHR30474:SF1">
    <property type="entry name" value="PEPTIDOGLYCAN GLYCOSYLTRANSFERASE MRDB"/>
    <property type="match status" value="1"/>
</dbReference>
<protein>
    <submittedName>
        <fullName evidence="7">Rod shape determining protein RodA</fullName>
    </submittedName>
</protein>
<feature type="transmembrane region" description="Helical" evidence="6">
    <location>
        <begin position="147"/>
        <end position="166"/>
    </location>
</feature>
<dbReference type="Pfam" id="PF01098">
    <property type="entry name" value="FTSW_RODA_SPOVE"/>
    <property type="match status" value="1"/>
</dbReference>
<evidence type="ECO:0000313" key="7">
    <source>
        <dbReference type="EMBL" id="SDI20569.1"/>
    </source>
</evidence>
<keyword evidence="3" id="KW-0133">Cell shape</keyword>
<evidence type="ECO:0000256" key="4">
    <source>
        <dbReference type="ARBA" id="ARBA00022989"/>
    </source>
</evidence>
<dbReference type="AlphaFoldDB" id="A0A1G8INN5"/>
<keyword evidence="4 6" id="KW-1133">Transmembrane helix</keyword>
<dbReference type="STRING" id="568899.SAMN05192534_1253"/>
<dbReference type="Proteomes" id="UP000199163">
    <property type="component" value="Unassembled WGS sequence"/>
</dbReference>
<dbReference type="PANTHER" id="PTHR30474">
    <property type="entry name" value="CELL CYCLE PROTEIN"/>
    <property type="match status" value="1"/>
</dbReference>
<feature type="transmembrane region" description="Helical" evidence="6">
    <location>
        <begin position="77"/>
        <end position="98"/>
    </location>
</feature>
<dbReference type="InterPro" id="IPR001182">
    <property type="entry name" value="FtsW/RodA"/>
</dbReference>
<feature type="transmembrane region" description="Helical" evidence="6">
    <location>
        <begin position="172"/>
        <end position="188"/>
    </location>
</feature>
<evidence type="ECO:0000256" key="6">
    <source>
        <dbReference type="SAM" id="Phobius"/>
    </source>
</evidence>
<proteinExistence type="predicted"/>
<evidence type="ECO:0000313" key="8">
    <source>
        <dbReference type="Proteomes" id="UP000199163"/>
    </source>
</evidence>
<accession>A0A1G8INN5</accession>
<keyword evidence="5 6" id="KW-0472">Membrane</keyword>
<feature type="transmembrane region" description="Helical" evidence="6">
    <location>
        <begin position="47"/>
        <end position="65"/>
    </location>
</feature>
<dbReference type="GO" id="GO:0015648">
    <property type="term" value="F:lipid-linked peptidoglycan transporter activity"/>
    <property type="evidence" value="ECO:0007669"/>
    <property type="project" value="TreeGrafter"/>
</dbReference>
<keyword evidence="2 6" id="KW-0812">Transmembrane</keyword>
<feature type="transmembrane region" description="Helical" evidence="6">
    <location>
        <begin position="16"/>
        <end position="35"/>
    </location>
</feature>
<dbReference type="EMBL" id="FNDK01000025">
    <property type="protein sequence ID" value="SDI20569.1"/>
    <property type="molecule type" value="Genomic_DNA"/>
</dbReference>
<feature type="transmembrane region" description="Helical" evidence="6">
    <location>
        <begin position="281"/>
        <end position="308"/>
    </location>
</feature>
<evidence type="ECO:0000256" key="3">
    <source>
        <dbReference type="ARBA" id="ARBA00022960"/>
    </source>
</evidence>
<reference evidence="7 8" key="1">
    <citation type="submission" date="2016-10" db="EMBL/GenBank/DDBJ databases">
        <authorList>
            <person name="de Groot N.N."/>
        </authorList>
    </citation>
    <scope>NUCLEOTIDE SEQUENCE [LARGE SCALE GENOMIC DNA]</scope>
    <source>
        <strain evidence="7 8">DSM 21632</strain>
    </source>
</reference>
<keyword evidence="8" id="KW-1185">Reference proteome</keyword>
<dbReference type="GO" id="GO:0005886">
    <property type="term" value="C:plasma membrane"/>
    <property type="evidence" value="ECO:0007669"/>
    <property type="project" value="TreeGrafter"/>
</dbReference>
<evidence type="ECO:0000256" key="1">
    <source>
        <dbReference type="ARBA" id="ARBA00004141"/>
    </source>
</evidence>